<reference evidence="12" key="1">
    <citation type="submission" date="2023-06" db="EMBL/GenBank/DDBJ databases">
        <title>Reference genome for the Northern bat (Eptesicus nilssonii), a most northern bat species.</title>
        <authorList>
            <person name="Laine V.N."/>
            <person name="Pulliainen A.T."/>
            <person name="Lilley T.M."/>
        </authorList>
    </citation>
    <scope>NUCLEOTIDE SEQUENCE</scope>
    <source>
        <strain evidence="12">BLF_Eptnil</strain>
        <tissue evidence="12">Kidney</tissue>
    </source>
</reference>
<dbReference type="SUPFAM" id="SSF57667">
    <property type="entry name" value="beta-beta-alpha zinc fingers"/>
    <property type="match status" value="4"/>
</dbReference>
<gene>
    <name evidence="12" type="ORF">QTO34_009820</name>
</gene>
<evidence type="ECO:0000256" key="3">
    <source>
        <dbReference type="ARBA" id="ARBA00022723"/>
    </source>
</evidence>
<dbReference type="GO" id="GO:0000978">
    <property type="term" value="F:RNA polymerase II cis-regulatory region sequence-specific DNA binding"/>
    <property type="evidence" value="ECO:0007669"/>
    <property type="project" value="TreeGrafter"/>
</dbReference>
<dbReference type="FunFam" id="3.30.160.60:FF:000127">
    <property type="entry name" value="Zinc finger protein 354C"/>
    <property type="match status" value="1"/>
</dbReference>
<evidence type="ECO:0000256" key="10">
    <source>
        <dbReference type="SAM" id="MobiDB-lite"/>
    </source>
</evidence>
<dbReference type="Pfam" id="PF01352">
    <property type="entry name" value="KRAB"/>
    <property type="match status" value="1"/>
</dbReference>
<feature type="domain" description="C2H2-type" evidence="11">
    <location>
        <begin position="631"/>
        <end position="658"/>
    </location>
</feature>
<evidence type="ECO:0000259" key="11">
    <source>
        <dbReference type="PROSITE" id="PS50157"/>
    </source>
</evidence>
<dbReference type="FunFam" id="3.30.160.60:FF:002402">
    <property type="entry name" value="Zinc finger protein 347"/>
    <property type="match status" value="1"/>
</dbReference>
<feature type="domain" description="C2H2-type" evidence="11">
    <location>
        <begin position="603"/>
        <end position="630"/>
    </location>
</feature>
<evidence type="ECO:0000313" key="12">
    <source>
        <dbReference type="EMBL" id="KAK1329638.1"/>
    </source>
</evidence>
<dbReference type="Gene3D" id="3.30.160.60">
    <property type="entry name" value="Classic Zinc Finger"/>
    <property type="match status" value="7"/>
</dbReference>
<comment type="similarity">
    <text evidence="2">Belongs to the krueppel C2H2-type zinc-finger protein family.</text>
</comment>
<feature type="domain" description="C2H2-type" evidence="11">
    <location>
        <begin position="771"/>
        <end position="790"/>
    </location>
</feature>
<dbReference type="Gene3D" id="6.10.140.140">
    <property type="match status" value="1"/>
</dbReference>
<dbReference type="PROSITE" id="PS50157">
    <property type="entry name" value="ZINC_FINGER_C2H2_2"/>
    <property type="match status" value="7"/>
</dbReference>
<comment type="caution">
    <text evidence="12">The sequence shown here is derived from an EMBL/GenBank/DDBJ whole genome shotgun (WGS) entry which is preliminary data.</text>
</comment>
<accession>A0AA40LFG1</accession>
<evidence type="ECO:0000256" key="7">
    <source>
        <dbReference type="ARBA" id="ARBA00023125"/>
    </source>
</evidence>
<dbReference type="PANTHER" id="PTHR24393:SF106">
    <property type="entry name" value="ZINC FINGER AND SCAN DOMAIN-CONTAINING PROTEIN 2"/>
    <property type="match status" value="1"/>
</dbReference>
<keyword evidence="3" id="KW-0479">Metal-binding</keyword>
<feature type="domain" description="C2H2-type" evidence="11">
    <location>
        <begin position="519"/>
        <end position="546"/>
    </location>
</feature>
<dbReference type="SMART" id="SM00355">
    <property type="entry name" value="ZnF_C2H2"/>
    <property type="match status" value="6"/>
</dbReference>
<dbReference type="EMBL" id="JAULJE010000021">
    <property type="protein sequence ID" value="KAK1329638.1"/>
    <property type="molecule type" value="Genomic_DNA"/>
</dbReference>
<keyword evidence="5 9" id="KW-0863">Zinc-finger</keyword>
<protein>
    <recommendedName>
        <fullName evidence="11">C2H2-type domain-containing protein</fullName>
    </recommendedName>
</protein>
<dbReference type="InterPro" id="IPR013087">
    <property type="entry name" value="Znf_C2H2_type"/>
</dbReference>
<dbReference type="AlphaFoldDB" id="A0AA40LFG1"/>
<dbReference type="InterPro" id="IPR036236">
    <property type="entry name" value="Znf_C2H2_sf"/>
</dbReference>
<dbReference type="Proteomes" id="UP001177744">
    <property type="component" value="Unassembled WGS sequence"/>
</dbReference>
<evidence type="ECO:0000256" key="9">
    <source>
        <dbReference type="PROSITE-ProRule" id="PRU00042"/>
    </source>
</evidence>
<feature type="compositionally biased region" description="Low complexity" evidence="10">
    <location>
        <begin position="130"/>
        <end position="142"/>
    </location>
</feature>
<dbReference type="PANTHER" id="PTHR24393">
    <property type="entry name" value="ZINC FINGER PROTEIN"/>
    <property type="match status" value="1"/>
</dbReference>
<keyword evidence="4" id="KW-0677">Repeat</keyword>
<keyword evidence="6" id="KW-0862">Zinc</keyword>
<sequence length="871" mass="97629">MRASPGHVTSGLSPWVLAVSSIRPLLLREDTESMTISRARLRWYQGLDSYVTWGVEGADGCGGRPADWSKLSRYDRTWTLRTWPSPSPRRSGGLLDEAQRLLYCEVMLEIFALVASVGCWHKTEDDETPSEQSVSVEGESQVRASETAPAALRTRPWLLFPCKPSPQQREAGAEEPWEEAVDRASCVTRAASAYQGHLPPVGRLGRASQSPQAFISTRPLVILKSHTMVVRAGRPFPVEKTVSIQVNVKKLPAHTRTLFNVKATVLEKGFMRAASVKKPLDTSLTFFSTEEFTPKKGLMSVGVMESPSATTLTSLNTRQIALKKNRMSAVFVGNALDNARTLFNTKDFTLEKMLLSVVNVGSLFASNVTSAYIREFTLEKSLMSVGIVGSPLAKALPFLNTRKFTLVKSHMSVVIVGDALPTNVSSLITRKSTLEKSHMSAVSVANRSDGAPTLFSTFAFILKQSRMNGVNLGSPLAIPPASFNTVEKYLMGVVNVGKYFSCKSDLLRHQRVHTGEKPYECSDCGKYFRESSALIKHQRVHTGEKPYECSHCGNSFSQSSNLVKHQRVHTGEKPYECSDCGKSFHQRSALTQHQRVHTGEKPYECSDCGRCFSNKCILINHQRIHTGEKPYECSTCRKSFRQHSHLIQHLRVHSEESLMSVSSASESSHWRKALSVNIVISPSSEALDSLNTREYTLQNSRIVRWKGFRWKSDLALHQSFVLGKSHMKVVNVGNSLENTPALFDTTEFIWQKTLGRASLNTREFTLEKRPYECSVCGRYFCCKSHLFKHQGLRVEKILKCAEDVLFPHSVEQHWRKLFENSSSEFKHFLVEHTLCWISQQFQGIQPATWACALTSWCTVPHAQEPQQSPEK</sequence>
<dbReference type="InterPro" id="IPR036051">
    <property type="entry name" value="KRAB_dom_sf"/>
</dbReference>
<evidence type="ECO:0000256" key="5">
    <source>
        <dbReference type="ARBA" id="ARBA00022771"/>
    </source>
</evidence>
<evidence type="ECO:0000256" key="2">
    <source>
        <dbReference type="ARBA" id="ARBA00006991"/>
    </source>
</evidence>
<feature type="domain" description="C2H2-type" evidence="11">
    <location>
        <begin position="489"/>
        <end position="518"/>
    </location>
</feature>
<keyword evidence="7" id="KW-0238">DNA-binding</keyword>
<evidence type="ECO:0000256" key="6">
    <source>
        <dbReference type="ARBA" id="ARBA00022833"/>
    </source>
</evidence>
<dbReference type="FunFam" id="3.30.160.60:FF:002343">
    <property type="entry name" value="Zinc finger protein 33A"/>
    <property type="match status" value="2"/>
</dbReference>
<evidence type="ECO:0000313" key="13">
    <source>
        <dbReference type="Proteomes" id="UP001177744"/>
    </source>
</evidence>
<evidence type="ECO:0000256" key="4">
    <source>
        <dbReference type="ARBA" id="ARBA00022737"/>
    </source>
</evidence>
<dbReference type="GO" id="GO:0001228">
    <property type="term" value="F:DNA-binding transcription activator activity, RNA polymerase II-specific"/>
    <property type="evidence" value="ECO:0007669"/>
    <property type="project" value="TreeGrafter"/>
</dbReference>
<feature type="domain" description="C2H2-type" evidence="11">
    <location>
        <begin position="547"/>
        <end position="574"/>
    </location>
</feature>
<feature type="domain" description="C2H2-type" evidence="11">
    <location>
        <begin position="575"/>
        <end position="602"/>
    </location>
</feature>
<name>A0AA40LFG1_CNENI</name>
<dbReference type="FunFam" id="3.30.160.60:FF:001954">
    <property type="entry name" value="Zinc finger protein 787"/>
    <property type="match status" value="1"/>
</dbReference>
<keyword evidence="13" id="KW-1185">Reference proteome</keyword>
<dbReference type="Pfam" id="PF00096">
    <property type="entry name" value="zf-C2H2"/>
    <property type="match status" value="5"/>
</dbReference>
<dbReference type="GO" id="GO:0005634">
    <property type="term" value="C:nucleus"/>
    <property type="evidence" value="ECO:0007669"/>
    <property type="project" value="UniProtKB-SubCell"/>
</dbReference>
<evidence type="ECO:0000256" key="8">
    <source>
        <dbReference type="ARBA" id="ARBA00023242"/>
    </source>
</evidence>
<organism evidence="12 13">
    <name type="scientific">Cnephaeus nilssonii</name>
    <name type="common">Northern bat</name>
    <name type="synonym">Eptesicus nilssonii</name>
    <dbReference type="NCBI Taxonomy" id="3371016"/>
    <lineage>
        <taxon>Eukaryota</taxon>
        <taxon>Metazoa</taxon>
        <taxon>Chordata</taxon>
        <taxon>Craniata</taxon>
        <taxon>Vertebrata</taxon>
        <taxon>Euteleostomi</taxon>
        <taxon>Mammalia</taxon>
        <taxon>Eutheria</taxon>
        <taxon>Laurasiatheria</taxon>
        <taxon>Chiroptera</taxon>
        <taxon>Yangochiroptera</taxon>
        <taxon>Vespertilionidae</taxon>
        <taxon>Cnephaeus</taxon>
    </lineage>
</organism>
<proteinExistence type="inferred from homology"/>
<dbReference type="InterPro" id="IPR001909">
    <property type="entry name" value="KRAB"/>
</dbReference>
<comment type="subcellular location">
    <subcellularLocation>
        <location evidence="1">Nucleus</location>
    </subcellularLocation>
</comment>
<dbReference type="PROSITE" id="PS00028">
    <property type="entry name" value="ZINC_FINGER_C2H2_1"/>
    <property type="match status" value="5"/>
</dbReference>
<dbReference type="GO" id="GO:0008270">
    <property type="term" value="F:zinc ion binding"/>
    <property type="evidence" value="ECO:0007669"/>
    <property type="project" value="UniProtKB-KW"/>
</dbReference>
<dbReference type="FunFam" id="3.30.160.60:FF:001270">
    <property type="entry name" value="zinc finger protein 583 isoform X1"/>
    <property type="match status" value="1"/>
</dbReference>
<feature type="region of interest" description="Disordered" evidence="10">
    <location>
        <begin position="124"/>
        <end position="147"/>
    </location>
</feature>
<keyword evidence="8" id="KW-0539">Nucleus</keyword>
<evidence type="ECO:0000256" key="1">
    <source>
        <dbReference type="ARBA" id="ARBA00004123"/>
    </source>
</evidence>
<dbReference type="SUPFAM" id="SSF109640">
    <property type="entry name" value="KRAB domain (Kruppel-associated box)"/>
    <property type="match status" value="1"/>
</dbReference>